<dbReference type="PRINTS" id="PR00944">
    <property type="entry name" value="CUEXPORT"/>
</dbReference>
<keyword evidence="4" id="KW-0479">Metal-binding</keyword>
<organism evidence="8 9">
    <name type="scientific">Halalkalibacter suaedae</name>
    <dbReference type="NCBI Taxonomy" id="2822140"/>
    <lineage>
        <taxon>Bacteria</taxon>
        <taxon>Bacillati</taxon>
        <taxon>Bacillota</taxon>
        <taxon>Bacilli</taxon>
        <taxon>Bacillales</taxon>
        <taxon>Bacillaceae</taxon>
        <taxon>Halalkalibacter</taxon>
    </lineage>
</organism>
<keyword evidence="6" id="KW-0143">Chaperone</keyword>
<comment type="subcellular location">
    <subcellularLocation>
        <location evidence="1">Cytoplasm</location>
    </subcellularLocation>
</comment>
<dbReference type="InterPro" id="IPR036163">
    <property type="entry name" value="HMA_dom_sf"/>
</dbReference>
<dbReference type="InterPro" id="IPR000428">
    <property type="entry name" value="Cu-bd"/>
</dbReference>
<accession>A0A940WR56</accession>
<dbReference type="PROSITE" id="PS50846">
    <property type="entry name" value="HMA_2"/>
    <property type="match status" value="1"/>
</dbReference>
<dbReference type="PROSITE" id="PS01047">
    <property type="entry name" value="HMA_1"/>
    <property type="match status" value="1"/>
</dbReference>
<dbReference type="Proteomes" id="UP000678228">
    <property type="component" value="Unassembled WGS sequence"/>
</dbReference>
<dbReference type="NCBIfam" id="TIGR00003">
    <property type="entry name" value="copper ion binding protein"/>
    <property type="match status" value="1"/>
</dbReference>
<evidence type="ECO:0000259" key="7">
    <source>
        <dbReference type="PROSITE" id="PS50846"/>
    </source>
</evidence>
<reference evidence="8" key="1">
    <citation type="submission" date="2021-03" db="EMBL/GenBank/DDBJ databases">
        <title>Bacillus suaedae sp. nov., isolated from Suaeda aralocaspica.</title>
        <authorList>
            <person name="Lei R.F.R."/>
        </authorList>
    </citation>
    <scope>NUCLEOTIDE SEQUENCE</scope>
    <source>
        <strain evidence="8">YZJH907-2</strain>
    </source>
</reference>
<evidence type="ECO:0000256" key="6">
    <source>
        <dbReference type="ARBA" id="ARBA00023186"/>
    </source>
</evidence>
<dbReference type="CDD" id="cd00371">
    <property type="entry name" value="HMA"/>
    <property type="match status" value="1"/>
</dbReference>
<sequence length="69" mass="7188">MESVSINVQGMSCGHCVSAVEGSVSKLSGVSSVKVDLGANLVEVTFDKEAVSLEKIKAEIEEQGYDVVA</sequence>
<dbReference type="GO" id="GO:0005737">
    <property type="term" value="C:cytoplasm"/>
    <property type="evidence" value="ECO:0007669"/>
    <property type="project" value="UniProtKB-SubCell"/>
</dbReference>
<evidence type="ECO:0000256" key="5">
    <source>
        <dbReference type="ARBA" id="ARBA00023008"/>
    </source>
</evidence>
<gene>
    <name evidence="8" type="primary">copZ</name>
    <name evidence="8" type="ORF">J7W16_04025</name>
</gene>
<dbReference type="AlphaFoldDB" id="A0A940WR56"/>
<name>A0A940WR56_9BACI</name>
<dbReference type="InterPro" id="IPR049740">
    <property type="entry name" value="CopZ"/>
</dbReference>
<dbReference type="InterPro" id="IPR006121">
    <property type="entry name" value="HMA_dom"/>
</dbReference>
<dbReference type="Gene3D" id="3.30.70.100">
    <property type="match status" value="1"/>
</dbReference>
<protein>
    <recommendedName>
        <fullName evidence="2">Copper chaperone CopZ</fullName>
    </recommendedName>
</protein>
<dbReference type="InterPro" id="IPR006122">
    <property type="entry name" value="HMA_Cu_ion-bd"/>
</dbReference>
<evidence type="ECO:0000313" key="8">
    <source>
        <dbReference type="EMBL" id="MBP3950288.1"/>
    </source>
</evidence>
<evidence type="ECO:0000256" key="3">
    <source>
        <dbReference type="ARBA" id="ARBA00022490"/>
    </source>
</evidence>
<feature type="domain" description="HMA" evidence="7">
    <location>
        <begin position="2"/>
        <end position="68"/>
    </location>
</feature>
<proteinExistence type="predicted"/>
<dbReference type="FunFam" id="3.30.70.100:FF:000001">
    <property type="entry name" value="ATPase copper transporting beta"/>
    <property type="match status" value="1"/>
</dbReference>
<evidence type="ECO:0000256" key="1">
    <source>
        <dbReference type="ARBA" id="ARBA00004496"/>
    </source>
</evidence>
<keyword evidence="3" id="KW-0963">Cytoplasm</keyword>
<dbReference type="PANTHER" id="PTHR46594:SF4">
    <property type="entry name" value="P-TYPE CATION-TRANSPORTING ATPASE"/>
    <property type="match status" value="1"/>
</dbReference>
<dbReference type="RefSeq" id="WP_210596629.1">
    <property type="nucleotide sequence ID" value="NZ_JAGKSQ010000002.1"/>
</dbReference>
<keyword evidence="9" id="KW-1185">Reference proteome</keyword>
<dbReference type="GO" id="GO:0005507">
    <property type="term" value="F:copper ion binding"/>
    <property type="evidence" value="ECO:0007669"/>
    <property type="project" value="InterPro"/>
</dbReference>
<evidence type="ECO:0000313" key="9">
    <source>
        <dbReference type="Proteomes" id="UP000678228"/>
    </source>
</evidence>
<dbReference type="GO" id="GO:0006825">
    <property type="term" value="P:copper ion transport"/>
    <property type="evidence" value="ECO:0007669"/>
    <property type="project" value="InterPro"/>
</dbReference>
<dbReference type="PANTHER" id="PTHR46594">
    <property type="entry name" value="P-TYPE CATION-TRANSPORTING ATPASE"/>
    <property type="match status" value="1"/>
</dbReference>
<keyword evidence="5" id="KW-0186">Copper</keyword>
<evidence type="ECO:0000256" key="2">
    <source>
        <dbReference type="ARBA" id="ARBA00015313"/>
    </source>
</evidence>
<dbReference type="EMBL" id="JAGKSQ010000002">
    <property type="protein sequence ID" value="MBP3950288.1"/>
    <property type="molecule type" value="Genomic_DNA"/>
</dbReference>
<dbReference type="Pfam" id="PF00403">
    <property type="entry name" value="HMA"/>
    <property type="match status" value="1"/>
</dbReference>
<comment type="caution">
    <text evidence="8">The sequence shown here is derived from an EMBL/GenBank/DDBJ whole genome shotgun (WGS) entry which is preliminary data.</text>
</comment>
<dbReference type="SUPFAM" id="SSF55008">
    <property type="entry name" value="HMA, heavy metal-associated domain"/>
    <property type="match status" value="1"/>
</dbReference>
<evidence type="ECO:0000256" key="4">
    <source>
        <dbReference type="ARBA" id="ARBA00022723"/>
    </source>
</evidence>
<dbReference type="InterPro" id="IPR017969">
    <property type="entry name" value="Heavy-metal-associated_CS"/>
</dbReference>
<dbReference type="NCBIfam" id="NF033795">
    <property type="entry name" value="chaper_CopZ_Bs"/>
    <property type="match status" value="1"/>
</dbReference>